<evidence type="ECO:0000313" key="1">
    <source>
        <dbReference type="EMBL" id="MDP4484626.1"/>
    </source>
</evidence>
<dbReference type="GeneID" id="88777611"/>
<dbReference type="RefSeq" id="WP_238719445.1">
    <property type="nucleotide sequence ID" value="NZ_CP040559.1"/>
</dbReference>
<accession>A0ABT9GFG5</accession>
<name>A0ABT9GFG5_9GAMM</name>
<reference evidence="1 2" key="1">
    <citation type="submission" date="2023-04" db="EMBL/GenBank/DDBJ databases">
        <title>Novel Pseudoalteromonas species isolated from Pacific coral.</title>
        <authorList>
            <person name="Videau P."/>
            <person name="Shlafstein M.D."/>
            <person name="Oline D.K."/>
            <person name="Strangman W.K."/>
            <person name="Hahnke R.L."/>
            <person name="Saw J.H."/>
            <person name="Ushijima B."/>
        </authorList>
    </citation>
    <scope>NUCLEOTIDE SEQUENCE [LARGE SCALE GENOMIC DNA]</scope>
    <source>
        <strain evidence="1 2">LMG 14908</strain>
    </source>
</reference>
<gene>
    <name evidence="1" type="ORF">QDH73_11435</name>
</gene>
<organism evidence="1 2">
    <name type="scientific">Pseudoalteromonas distincta</name>
    <dbReference type="NCBI Taxonomy" id="77608"/>
    <lineage>
        <taxon>Bacteria</taxon>
        <taxon>Pseudomonadati</taxon>
        <taxon>Pseudomonadota</taxon>
        <taxon>Gammaproteobacteria</taxon>
        <taxon>Alteromonadales</taxon>
        <taxon>Pseudoalteromonadaceae</taxon>
        <taxon>Pseudoalteromonas</taxon>
    </lineage>
</organism>
<protein>
    <submittedName>
        <fullName evidence="1">Uncharacterized protein</fullName>
    </submittedName>
</protein>
<evidence type="ECO:0000313" key="2">
    <source>
        <dbReference type="Proteomes" id="UP001242314"/>
    </source>
</evidence>
<proteinExistence type="predicted"/>
<sequence>MTCRYTSTLDIITLLEDVKTVVRDNDHKINKLMLSADNPNFKGFWAIVEPQVFNKKHLNYRGVKLLMYKLMICLINDVHQPVPAYPDYDDEFYEEPEQAFSDAPEERFDSVFDSKFEDEFEDDYKNDIENEFVDEFEQDRIDRNIQDSINSLLNK</sequence>
<dbReference type="Proteomes" id="UP001242314">
    <property type="component" value="Unassembled WGS sequence"/>
</dbReference>
<dbReference type="EMBL" id="JASGWX010000008">
    <property type="protein sequence ID" value="MDP4484626.1"/>
    <property type="molecule type" value="Genomic_DNA"/>
</dbReference>
<keyword evidence="2" id="KW-1185">Reference proteome</keyword>
<comment type="caution">
    <text evidence="1">The sequence shown here is derived from an EMBL/GenBank/DDBJ whole genome shotgun (WGS) entry which is preliminary data.</text>
</comment>